<feature type="region of interest" description="Disordered" evidence="1">
    <location>
        <begin position="84"/>
        <end position="117"/>
    </location>
</feature>
<sequence length="117" mass="13258">MAHRIWFKWSLRRRLPPNLVQVLRTLRILWVCHGQGLANAPQQFIIPLSTILSSSSSSILEEHSQALTSCEFPEPPLSGQVKLHRQVRPGRARPVVRSNEDRDRAANLTPGQSESFV</sequence>
<evidence type="ECO:0000256" key="1">
    <source>
        <dbReference type="SAM" id="MobiDB-lite"/>
    </source>
</evidence>
<reference evidence="2 3" key="1">
    <citation type="journal article" date="2021" name="Elife">
        <title>Chloroplast acquisition without the gene transfer in kleptoplastic sea slugs, Plakobranchus ocellatus.</title>
        <authorList>
            <person name="Maeda T."/>
            <person name="Takahashi S."/>
            <person name="Yoshida T."/>
            <person name="Shimamura S."/>
            <person name="Takaki Y."/>
            <person name="Nagai Y."/>
            <person name="Toyoda A."/>
            <person name="Suzuki Y."/>
            <person name="Arimoto A."/>
            <person name="Ishii H."/>
            <person name="Satoh N."/>
            <person name="Nishiyama T."/>
            <person name="Hasebe M."/>
            <person name="Maruyama T."/>
            <person name="Minagawa J."/>
            <person name="Obokata J."/>
            <person name="Shigenobu S."/>
        </authorList>
    </citation>
    <scope>NUCLEOTIDE SEQUENCE [LARGE SCALE GENOMIC DNA]</scope>
</reference>
<gene>
    <name evidence="2" type="ORF">PoB_007475900</name>
</gene>
<dbReference type="Proteomes" id="UP000735302">
    <property type="component" value="Unassembled WGS sequence"/>
</dbReference>
<evidence type="ECO:0000313" key="2">
    <source>
        <dbReference type="EMBL" id="GFO48254.1"/>
    </source>
</evidence>
<name>A0AAV4DW40_9GAST</name>
<protein>
    <submittedName>
        <fullName evidence="2">Uncharacterized protein</fullName>
    </submittedName>
</protein>
<dbReference type="EMBL" id="BLXT01008384">
    <property type="protein sequence ID" value="GFO48254.1"/>
    <property type="molecule type" value="Genomic_DNA"/>
</dbReference>
<organism evidence="2 3">
    <name type="scientific">Plakobranchus ocellatus</name>
    <dbReference type="NCBI Taxonomy" id="259542"/>
    <lineage>
        <taxon>Eukaryota</taxon>
        <taxon>Metazoa</taxon>
        <taxon>Spiralia</taxon>
        <taxon>Lophotrochozoa</taxon>
        <taxon>Mollusca</taxon>
        <taxon>Gastropoda</taxon>
        <taxon>Heterobranchia</taxon>
        <taxon>Euthyneura</taxon>
        <taxon>Panpulmonata</taxon>
        <taxon>Sacoglossa</taxon>
        <taxon>Placobranchoidea</taxon>
        <taxon>Plakobranchidae</taxon>
        <taxon>Plakobranchus</taxon>
    </lineage>
</organism>
<proteinExistence type="predicted"/>
<keyword evidence="3" id="KW-1185">Reference proteome</keyword>
<accession>A0AAV4DW40</accession>
<comment type="caution">
    <text evidence="2">The sequence shown here is derived from an EMBL/GenBank/DDBJ whole genome shotgun (WGS) entry which is preliminary data.</text>
</comment>
<evidence type="ECO:0000313" key="3">
    <source>
        <dbReference type="Proteomes" id="UP000735302"/>
    </source>
</evidence>
<dbReference type="AlphaFoldDB" id="A0AAV4DW40"/>